<gene>
    <name evidence="2" type="ORF">SAMN05444168_3919</name>
</gene>
<feature type="transmembrane region" description="Helical" evidence="1">
    <location>
        <begin position="27"/>
        <end position="57"/>
    </location>
</feature>
<dbReference type="RefSeq" id="WP_074265716.1">
    <property type="nucleotide sequence ID" value="NZ_FSRM01000001.1"/>
</dbReference>
<proteinExistence type="predicted"/>
<evidence type="ECO:0000313" key="2">
    <source>
        <dbReference type="EMBL" id="SIO26451.1"/>
    </source>
</evidence>
<feature type="transmembrane region" description="Helical" evidence="1">
    <location>
        <begin position="157"/>
        <end position="176"/>
    </location>
</feature>
<dbReference type="EMBL" id="FSRM01000001">
    <property type="protein sequence ID" value="SIO26451.1"/>
    <property type="molecule type" value="Genomic_DNA"/>
</dbReference>
<reference evidence="2 3" key="1">
    <citation type="submission" date="2016-11" db="EMBL/GenBank/DDBJ databases">
        <authorList>
            <person name="Jaros S."/>
            <person name="Januszkiewicz K."/>
            <person name="Wedrychowicz H."/>
        </authorList>
    </citation>
    <scope>NUCLEOTIDE SEQUENCE [LARGE SCALE GENOMIC DNA]</scope>
    <source>
        <strain evidence="2 3">GAS86</strain>
    </source>
</reference>
<evidence type="ECO:0000256" key="1">
    <source>
        <dbReference type="SAM" id="Phobius"/>
    </source>
</evidence>
<dbReference type="OrthoDB" id="980055at2"/>
<protein>
    <submittedName>
        <fullName evidence="2">Predicted metal-binding membrane protein</fullName>
    </submittedName>
</protein>
<feature type="transmembrane region" description="Helical" evidence="1">
    <location>
        <begin position="122"/>
        <end position="151"/>
    </location>
</feature>
<dbReference type="InterPro" id="IPR018688">
    <property type="entry name" value="PpoB2-like"/>
</dbReference>
<feature type="transmembrane region" description="Helical" evidence="1">
    <location>
        <begin position="218"/>
        <end position="239"/>
    </location>
</feature>
<keyword evidence="1" id="KW-0472">Membrane</keyword>
<keyword evidence="1" id="KW-1133">Transmembrane helix</keyword>
<feature type="transmembrane region" description="Helical" evidence="1">
    <location>
        <begin position="77"/>
        <end position="101"/>
    </location>
</feature>
<dbReference type="Pfam" id="PF09948">
    <property type="entry name" value="PpoB2"/>
    <property type="match status" value="1"/>
</dbReference>
<keyword evidence="1" id="KW-0812">Transmembrane</keyword>
<sequence length="282" mass="29726">MSDVRATGQRTPRGAFLRHAVFQRAGFTFYGICALLFAASATVTLMWCASMSAMGGMPMPGGWTMSMAWLPMCGQTWSGVAASFLGMWLVMMVAMMLPSLAPALWRYREALAGAGQMQPDRLTLLAGVGYFFVWALLGLAAFAVGAALSALEMRLSVLARAVPVVAGMVVLGAGALQFTSWKVRHLDCCREAPGYGDCELPTDAGAAWRYGLRLGLHCSYCCAGLTSILLVAGVMNVWVMAGVTAAITIERLAPFSEDVARVIGVVIVSVGLALVGRAVGLG</sequence>
<feature type="transmembrane region" description="Helical" evidence="1">
    <location>
        <begin position="259"/>
        <end position="279"/>
    </location>
</feature>
<accession>A0A1N6I388</accession>
<organism evidence="2 3">
    <name type="scientific">Paraburkholderia phenazinium</name>
    <dbReference type="NCBI Taxonomy" id="60549"/>
    <lineage>
        <taxon>Bacteria</taxon>
        <taxon>Pseudomonadati</taxon>
        <taxon>Pseudomonadota</taxon>
        <taxon>Betaproteobacteria</taxon>
        <taxon>Burkholderiales</taxon>
        <taxon>Burkholderiaceae</taxon>
        <taxon>Paraburkholderia</taxon>
    </lineage>
</organism>
<dbReference type="AlphaFoldDB" id="A0A1N6I388"/>
<dbReference type="Proteomes" id="UP000184693">
    <property type="component" value="Unassembled WGS sequence"/>
</dbReference>
<name>A0A1N6I388_9BURK</name>
<evidence type="ECO:0000313" key="3">
    <source>
        <dbReference type="Proteomes" id="UP000184693"/>
    </source>
</evidence>